<evidence type="ECO:0000256" key="1">
    <source>
        <dbReference type="ARBA" id="ARBA00022737"/>
    </source>
</evidence>
<dbReference type="PROSITE" id="PS50012">
    <property type="entry name" value="RCC1_3"/>
    <property type="match status" value="4"/>
</dbReference>
<feature type="repeat" description="RCC1" evidence="2">
    <location>
        <begin position="186"/>
        <end position="240"/>
    </location>
</feature>
<dbReference type="InterPro" id="IPR051210">
    <property type="entry name" value="Ub_ligase/GEF_domain"/>
</dbReference>
<dbReference type="PRINTS" id="PR00633">
    <property type="entry name" value="RCCNDNSATION"/>
</dbReference>
<feature type="domain" description="RCC1-like" evidence="4">
    <location>
        <begin position="25"/>
        <end position="370"/>
    </location>
</feature>
<dbReference type="EMBL" id="JAQGDS010000002">
    <property type="protein sequence ID" value="KAJ6263597.1"/>
    <property type="molecule type" value="Genomic_DNA"/>
</dbReference>
<dbReference type="SUPFAM" id="SSF50985">
    <property type="entry name" value="RCC1/BLIP-II"/>
    <property type="match status" value="1"/>
</dbReference>
<evidence type="ECO:0000256" key="2">
    <source>
        <dbReference type="PROSITE-ProRule" id="PRU00235"/>
    </source>
</evidence>
<feature type="repeat" description="RCC1" evidence="2">
    <location>
        <begin position="23"/>
        <end position="75"/>
    </location>
</feature>
<evidence type="ECO:0000313" key="6">
    <source>
        <dbReference type="Proteomes" id="UP001221413"/>
    </source>
</evidence>
<dbReference type="Pfam" id="PF25390">
    <property type="entry name" value="WD40_RLD"/>
    <property type="match status" value="1"/>
</dbReference>
<evidence type="ECO:0000259" key="4">
    <source>
        <dbReference type="Pfam" id="PF25390"/>
    </source>
</evidence>
<protein>
    <recommendedName>
        <fullName evidence="4">RCC1-like domain-containing protein</fullName>
    </recommendedName>
</protein>
<accession>A0AAD6J4D8</accession>
<dbReference type="PANTHER" id="PTHR22870:SF466">
    <property type="entry name" value="ANKYRIN REPEAT-CONTAINING PROTEIN"/>
    <property type="match status" value="1"/>
</dbReference>
<sequence length="378" mass="39647">MASSLSSPPTPATAPDTSTSKSVRLFSFGSNSLGQLALGHVDDAHTPSPVLLPPVLPTDITIVAGGNHTFLLSHAQKVIHATGDNAFGQCAVPPQSTPTKTFTPVPPPSPTAYWTSVSAGWQFSILLSSDGNLYACGNGPRGELGLGESITTSPTPTLIPSFLPPDVTVVQLASSVEHTLVLVSDGTVYGWGNGRKGQLGTLPTGEKHLWRPTKLQINLPDFHVAGIAAGRDFSAFISRSGVVHVIGSDKWSVITSNLTATSKVADCRVFSAGWGAIYVLRRDGTVVSWGRNTHGQLPPEGMPPLDSMAVGSEHAVAVGRDGKLYAWGWGEHGNCGPLEGKREVVKSVQEVKLGEGEYRVEGIAAGCATSWVWASEVD</sequence>
<organism evidence="5 6">
    <name type="scientific">Drechslerella dactyloides</name>
    <name type="common">Nematode-trapping fungus</name>
    <name type="synonym">Arthrobotrys dactyloides</name>
    <dbReference type="NCBI Taxonomy" id="74499"/>
    <lineage>
        <taxon>Eukaryota</taxon>
        <taxon>Fungi</taxon>
        <taxon>Dikarya</taxon>
        <taxon>Ascomycota</taxon>
        <taxon>Pezizomycotina</taxon>
        <taxon>Orbiliomycetes</taxon>
        <taxon>Orbiliales</taxon>
        <taxon>Orbiliaceae</taxon>
        <taxon>Drechslerella</taxon>
    </lineage>
</organism>
<dbReference type="InterPro" id="IPR058923">
    <property type="entry name" value="RCC1-like_dom"/>
</dbReference>
<dbReference type="InterPro" id="IPR000408">
    <property type="entry name" value="Reg_chr_condens"/>
</dbReference>
<evidence type="ECO:0000313" key="5">
    <source>
        <dbReference type="EMBL" id="KAJ6263597.1"/>
    </source>
</evidence>
<keyword evidence="6" id="KW-1185">Reference proteome</keyword>
<name>A0AAD6J4D8_DREDA</name>
<comment type="caution">
    <text evidence="5">The sequence shown here is derived from an EMBL/GenBank/DDBJ whole genome shotgun (WGS) entry which is preliminary data.</text>
</comment>
<gene>
    <name evidence="5" type="ORF">Dda_2165</name>
</gene>
<reference evidence="5" key="1">
    <citation type="submission" date="2023-01" db="EMBL/GenBank/DDBJ databases">
        <title>The chitinases involved in constricting ring structure development in the nematode-trapping fungus Drechslerella dactyloides.</title>
        <authorList>
            <person name="Wang R."/>
            <person name="Zhang L."/>
            <person name="Tang P."/>
            <person name="Li S."/>
            <person name="Liang L."/>
        </authorList>
    </citation>
    <scope>NUCLEOTIDE SEQUENCE</scope>
    <source>
        <strain evidence="5">YMF1.00031</strain>
    </source>
</reference>
<dbReference type="PANTHER" id="PTHR22870">
    <property type="entry name" value="REGULATOR OF CHROMOSOME CONDENSATION"/>
    <property type="match status" value="1"/>
</dbReference>
<feature type="region of interest" description="Disordered" evidence="3">
    <location>
        <begin position="1"/>
        <end position="20"/>
    </location>
</feature>
<dbReference type="AlphaFoldDB" id="A0AAD6J4D8"/>
<dbReference type="Gene3D" id="2.130.10.30">
    <property type="entry name" value="Regulator of chromosome condensation 1/beta-lactamase-inhibitor protein II"/>
    <property type="match status" value="2"/>
</dbReference>
<keyword evidence="1" id="KW-0677">Repeat</keyword>
<dbReference type="InterPro" id="IPR009091">
    <property type="entry name" value="RCC1/BLIP-II"/>
</dbReference>
<dbReference type="Proteomes" id="UP001221413">
    <property type="component" value="Unassembled WGS sequence"/>
</dbReference>
<evidence type="ECO:0000256" key="3">
    <source>
        <dbReference type="SAM" id="MobiDB-lite"/>
    </source>
</evidence>
<proteinExistence type="predicted"/>
<feature type="repeat" description="RCC1" evidence="2">
    <location>
        <begin position="284"/>
        <end position="321"/>
    </location>
</feature>
<feature type="repeat" description="RCC1" evidence="2">
    <location>
        <begin position="131"/>
        <end position="185"/>
    </location>
</feature>